<dbReference type="OrthoDB" id="1064922at2"/>
<dbReference type="EMBL" id="RYYU01000001">
    <property type="protein sequence ID" value="RUL59107.1"/>
    <property type="molecule type" value="Genomic_DNA"/>
</dbReference>
<reference evidence="5 6" key="1">
    <citation type="submission" date="2018-12" db="EMBL/GenBank/DDBJ databases">
        <title>Genome sequencing of Prevotella sp. KCOM 3155 (= JS262).</title>
        <authorList>
            <person name="Kook J.-K."/>
            <person name="Park S.-N."/>
            <person name="Lim Y.K."/>
        </authorList>
    </citation>
    <scope>NUCLEOTIDE SEQUENCE [LARGE SCALE GENOMIC DNA]</scope>
    <source>
        <strain evidence="5 6">KCOM 3155</strain>
    </source>
</reference>
<evidence type="ECO:0000313" key="6">
    <source>
        <dbReference type="Proteomes" id="UP000278983"/>
    </source>
</evidence>
<organism evidence="5 6">
    <name type="scientific">Prevotella koreensis</name>
    <dbReference type="NCBI Taxonomy" id="2490854"/>
    <lineage>
        <taxon>Bacteria</taxon>
        <taxon>Pseudomonadati</taxon>
        <taxon>Bacteroidota</taxon>
        <taxon>Bacteroidia</taxon>
        <taxon>Bacteroidales</taxon>
        <taxon>Prevotellaceae</taxon>
        <taxon>Prevotella</taxon>
    </lineage>
</organism>
<evidence type="ECO:0000256" key="3">
    <source>
        <dbReference type="ARBA" id="ARBA00022801"/>
    </source>
</evidence>
<comment type="caution">
    <text evidence="5">The sequence shown here is derived from an EMBL/GenBank/DDBJ whole genome shotgun (WGS) entry which is preliminary data.</text>
</comment>
<gene>
    <name evidence="5" type="ORF">EHV08_04560</name>
</gene>
<dbReference type="InterPro" id="IPR054613">
    <property type="entry name" value="Peptidase_S78_dom"/>
</dbReference>
<accession>A0A3S0PU79</accession>
<name>A0A3S0PU79_9BACT</name>
<dbReference type="Proteomes" id="UP000278983">
    <property type="component" value="Unassembled WGS sequence"/>
</dbReference>
<keyword evidence="3" id="KW-0378">Hydrolase</keyword>
<evidence type="ECO:0000313" key="5">
    <source>
        <dbReference type="EMBL" id="RUL59107.1"/>
    </source>
</evidence>
<proteinExistence type="predicted"/>
<evidence type="ECO:0000259" key="4">
    <source>
        <dbReference type="Pfam" id="PF04586"/>
    </source>
</evidence>
<dbReference type="GO" id="GO:0008233">
    <property type="term" value="F:peptidase activity"/>
    <property type="evidence" value="ECO:0007669"/>
    <property type="project" value="UniProtKB-KW"/>
</dbReference>
<protein>
    <recommendedName>
        <fullName evidence="4">Prohead serine protease domain-containing protein</fullName>
    </recommendedName>
</protein>
<evidence type="ECO:0000256" key="1">
    <source>
        <dbReference type="ARBA" id="ARBA00022612"/>
    </source>
</evidence>
<dbReference type="GO" id="GO:0006508">
    <property type="term" value="P:proteolysis"/>
    <property type="evidence" value="ECO:0007669"/>
    <property type="project" value="UniProtKB-KW"/>
</dbReference>
<keyword evidence="1" id="KW-1188">Viral release from host cell</keyword>
<dbReference type="Pfam" id="PF04586">
    <property type="entry name" value="Peptidase_S78"/>
    <property type="match status" value="1"/>
</dbReference>
<keyword evidence="6" id="KW-1185">Reference proteome</keyword>
<feature type="domain" description="Prohead serine protease" evidence="4">
    <location>
        <begin position="20"/>
        <end position="124"/>
    </location>
</feature>
<dbReference type="RefSeq" id="WP_126678277.1">
    <property type="nucleotide sequence ID" value="NZ_RYYU01000001.1"/>
</dbReference>
<keyword evidence="2" id="KW-0645">Protease</keyword>
<evidence type="ECO:0000256" key="2">
    <source>
        <dbReference type="ARBA" id="ARBA00022670"/>
    </source>
</evidence>
<dbReference type="AlphaFoldDB" id="A0A3S0PU79"/>
<sequence>MSKNSFIISDESVNSYGYIVKTDGIDTTVFERNPVMLYMHERKTVVGRWENIRKEGNKMLADAVFDESTELGRTVKAQVENGFLRSASIGVDIIEDTVINGVKTITKCSLFEVSIVDIPANQNALKLYRKGNRKRLTLGTAQKVEDLHSEIITLLGLSDDVSDEDIIAEIQTLLNVPDEASIEVENAVKAGFVESKDKGNFLTMARISPQTFRSFVSREKEKRKKAVLAAVDAAFFNRRIGCTQKELFARVGNEMGLETLSLLLGSMPKVLKISEILSKDRQGWTLTDYRKYAPDELRKNPKLYAELIDKENSIVGGGNGGKQTLDYLRKHNPEYLREHPEEYEKLLSNI</sequence>